<keyword evidence="1" id="KW-0175">Coiled coil</keyword>
<dbReference type="RefSeq" id="WP_345159885.1">
    <property type="nucleotide sequence ID" value="NZ_BAABHC010000015.1"/>
</dbReference>
<proteinExistence type="predicted"/>
<organism evidence="3 4">
    <name type="scientific">Pontibacter saemangeumensis</name>
    <dbReference type="NCBI Taxonomy" id="1084525"/>
    <lineage>
        <taxon>Bacteria</taxon>
        <taxon>Pseudomonadati</taxon>
        <taxon>Bacteroidota</taxon>
        <taxon>Cytophagia</taxon>
        <taxon>Cytophagales</taxon>
        <taxon>Hymenobacteraceae</taxon>
        <taxon>Pontibacter</taxon>
    </lineage>
</organism>
<evidence type="ECO:0000256" key="2">
    <source>
        <dbReference type="SAM" id="MobiDB-lite"/>
    </source>
</evidence>
<sequence>MHTPIYLLIGAEEISTETTTSHSGEKTTGELPSGETMETVQENAVTAGTPVYRGMTEEELESFYRTAEEDRQRAEEEMYDLLDKVNEAITLEELNRVLFGTLCNSYDRFECFHSHFLGMLTEDVYWKALRSVYVSSDDLYYMREEVREAFSTPGSRYLLMNEEERQELRELPETVTIYRAMSEEEARSEEYGVSWTLSEKTAVFFRDEYVRNHTTAHLPRTIVRLQIPKSSIVALISERDEQEVIYLG</sequence>
<name>A0ABP8LU54_9BACT</name>
<reference evidence="4" key="1">
    <citation type="journal article" date="2019" name="Int. J. Syst. Evol. Microbiol.">
        <title>The Global Catalogue of Microorganisms (GCM) 10K type strain sequencing project: providing services to taxonomists for standard genome sequencing and annotation.</title>
        <authorList>
            <consortium name="The Broad Institute Genomics Platform"/>
            <consortium name="The Broad Institute Genome Sequencing Center for Infectious Disease"/>
            <person name="Wu L."/>
            <person name="Ma J."/>
        </authorList>
    </citation>
    <scope>NUCLEOTIDE SEQUENCE [LARGE SCALE GENOMIC DNA]</scope>
    <source>
        <strain evidence="4">JCM 17926</strain>
    </source>
</reference>
<evidence type="ECO:0000313" key="3">
    <source>
        <dbReference type="EMBL" id="GAA4435512.1"/>
    </source>
</evidence>
<feature type="compositionally biased region" description="Low complexity" evidence="2">
    <location>
        <begin position="10"/>
        <end position="22"/>
    </location>
</feature>
<accession>A0ABP8LU54</accession>
<dbReference type="EMBL" id="BAABHC010000015">
    <property type="protein sequence ID" value="GAA4435512.1"/>
    <property type="molecule type" value="Genomic_DNA"/>
</dbReference>
<protein>
    <submittedName>
        <fullName evidence="3">Uncharacterized protein</fullName>
    </submittedName>
</protein>
<feature type="coiled-coil region" evidence="1">
    <location>
        <begin position="57"/>
        <end position="84"/>
    </location>
</feature>
<keyword evidence="4" id="KW-1185">Reference proteome</keyword>
<evidence type="ECO:0000313" key="4">
    <source>
        <dbReference type="Proteomes" id="UP001500552"/>
    </source>
</evidence>
<dbReference type="Proteomes" id="UP001500552">
    <property type="component" value="Unassembled WGS sequence"/>
</dbReference>
<evidence type="ECO:0000256" key="1">
    <source>
        <dbReference type="SAM" id="Coils"/>
    </source>
</evidence>
<comment type="caution">
    <text evidence="3">The sequence shown here is derived from an EMBL/GenBank/DDBJ whole genome shotgun (WGS) entry which is preliminary data.</text>
</comment>
<feature type="region of interest" description="Disordered" evidence="2">
    <location>
        <begin position="9"/>
        <end position="36"/>
    </location>
</feature>
<gene>
    <name evidence="3" type="ORF">GCM10023188_27570</name>
</gene>